<protein>
    <recommendedName>
        <fullName evidence="9">Lipoprotein signal peptidase</fullName>
        <ecNumber evidence="9">3.4.23.36</ecNumber>
    </recommendedName>
    <alternativeName>
        <fullName evidence="9">Prolipoprotein signal peptidase</fullName>
    </alternativeName>
    <alternativeName>
        <fullName evidence="9">Signal peptidase II</fullName>
        <shortName evidence="9">SPase II</shortName>
    </alternativeName>
</protein>
<gene>
    <name evidence="9" type="primary">lspA</name>
</gene>
<keyword evidence="6 9" id="KW-0378">Hydrolase</keyword>
<evidence type="ECO:0000256" key="11">
    <source>
        <dbReference type="RuleBase" id="RU004181"/>
    </source>
</evidence>
<name>E0Y126_9PROT</name>
<feature type="active site" evidence="9">
    <location>
        <position position="135"/>
    </location>
</feature>
<dbReference type="PROSITE" id="PS00855">
    <property type="entry name" value="SPASE_II"/>
    <property type="match status" value="1"/>
</dbReference>
<comment type="pathway">
    <text evidence="9">Protein modification; lipoprotein biosynthesis (signal peptide cleavage).</text>
</comment>
<comment type="similarity">
    <text evidence="1 9 11">Belongs to the peptidase A8 family.</text>
</comment>
<dbReference type="EMBL" id="GU474940">
    <property type="protein sequence ID" value="ADI20367.1"/>
    <property type="molecule type" value="Genomic_DNA"/>
</dbReference>
<evidence type="ECO:0000256" key="4">
    <source>
        <dbReference type="ARBA" id="ARBA00022692"/>
    </source>
</evidence>
<reference evidence="12" key="1">
    <citation type="journal article" date="2011" name="Environ. Microbiol.">
        <title>Time-series analyses of Monterey Bay coastal microbial picoplankton using a 'genome proxy' microarray.</title>
        <authorList>
            <person name="Rich V.I."/>
            <person name="Pham V.D."/>
            <person name="Eppley J."/>
            <person name="Shi Y."/>
            <person name="DeLong E.F."/>
        </authorList>
    </citation>
    <scope>NUCLEOTIDE SEQUENCE</scope>
</reference>
<evidence type="ECO:0000256" key="7">
    <source>
        <dbReference type="ARBA" id="ARBA00022989"/>
    </source>
</evidence>
<feature type="transmembrane region" description="Helical" evidence="9">
    <location>
        <begin position="89"/>
        <end position="109"/>
    </location>
</feature>
<comment type="function">
    <text evidence="9 10">This protein specifically catalyzes the removal of signal peptides from prolipoproteins.</text>
</comment>
<evidence type="ECO:0000256" key="2">
    <source>
        <dbReference type="ARBA" id="ARBA00022475"/>
    </source>
</evidence>
<dbReference type="GO" id="GO:0005886">
    <property type="term" value="C:plasma membrane"/>
    <property type="evidence" value="ECO:0007669"/>
    <property type="project" value="UniProtKB-SubCell"/>
</dbReference>
<dbReference type="EC" id="3.4.23.36" evidence="9"/>
<dbReference type="PANTHER" id="PTHR33695">
    <property type="entry name" value="LIPOPROTEIN SIGNAL PEPTIDASE"/>
    <property type="match status" value="1"/>
</dbReference>
<sequence>MIKSASYGIIFILIDQISKWFILEQLDLDIIGSYEVYSPFLTLKMGWNTGINFGLFSESYFSMRWILVAISLGICLFLLFWSRKLKGNFAPILIGLIIGGAVGNVIDRVRFGAVIDFLNMSCCGINNPYIFNLADIFVFTGLVFLLVFLERFQK</sequence>
<keyword evidence="4 9" id="KW-0812">Transmembrane</keyword>
<dbReference type="HAMAP" id="MF_00161">
    <property type="entry name" value="LspA"/>
    <property type="match status" value="1"/>
</dbReference>
<keyword evidence="8 9" id="KW-0472">Membrane</keyword>
<evidence type="ECO:0000256" key="9">
    <source>
        <dbReference type="HAMAP-Rule" id="MF_00161"/>
    </source>
</evidence>
<dbReference type="NCBIfam" id="TIGR00077">
    <property type="entry name" value="lspA"/>
    <property type="match status" value="1"/>
</dbReference>
<dbReference type="GO" id="GO:0004190">
    <property type="term" value="F:aspartic-type endopeptidase activity"/>
    <property type="evidence" value="ECO:0007669"/>
    <property type="project" value="UniProtKB-UniRule"/>
</dbReference>
<evidence type="ECO:0000256" key="1">
    <source>
        <dbReference type="ARBA" id="ARBA00006139"/>
    </source>
</evidence>
<dbReference type="PANTHER" id="PTHR33695:SF1">
    <property type="entry name" value="LIPOPROTEIN SIGNAL PEPTIDASE"/>
    <property type="match status" value="1"/>
</dbReference>
<evidence type="ECO:0000256" key="3">
    <source>
        <dbReference type="ARBA" id="ARBA00022670"/>
    </source>
</evidence>
<keyword evidence="7 9" id="KW-1133">Transmembrane helix</keyword>
<evidence type="ECO:0000256" key="6">
    <source>
        <dbReference type="ARBA" id="ARBA00022801"/>
    </source>
</evidence>
<feature type="transmembrane region" description="Helical" evidence="9">
    <location>
        <begin position="129"/>
        <end position="149"/>
    </location>
</feature>
<evidence type="ECO:0000256" key="8">
    <source>
        <dbReference type="ARBA" id="ARBA00023136"/>
    </source>
</evidence>
<dbReference type="PRINTS" id="PR00781">
    <property type="entry name" value="LIPOSIGPTASE"/>
</dbReference>
<comment type="caution">
    <text evidence="9">Lacks conserved residue(s) required for the propagation of feature annotation.</text>
</comment>
<keyword evidence="3 9" id="KW-0645">Protease</keyword>
<dbReference type="GO" id="GO:0006508">
    <property type="term" value="P:proteolysis"/>
    <property type="evidence" value="ECO:0007669"/>
    <property type="project" value="UniProtKB-KW"/>
</dbReference>
<keyword evidence="12" id="KW-0449">Lipoprotein</keyword>
<evidence type="ECO:0000313" key="12">
    <source>
        <dbReference type="EMBL" id="ADI20367.1"/>
    </source>
</evidence>
<evidence type="ECO:0000256" key="10">
    <source>
        <dbReference type="RuleBase" id="RU000594"/>
    </source>
</evidence>
<dbReference type="UniPathway" id="UPA00665"/>
<proteinExistence type="inferred from homology"/>
<evidence type="ECO:0000256" key="5">
    <source>
        <dbReference type="ARBA" id="ARBA00022750"/>
    </source>
</evidence>
<feature type="active site" evidence="9">
    <location>
        <position position="116"/>
    </location>
</feature>
<keyword evidence="5 9" id="KW-0064">Aspartyl protease</keyword>
<keyword evidence="2 9" id="KW-1003">Cell membrane</keyword>
<dbReference type="Pfam" id="PF01252">
    <property type="entry name" value="Peptidase_A8"/>
    <property type="match status" value="1"/>
</dbReference>
<accession>E0Y126</accession>
<feature type="transmembrane region" description="Helical" evidence="9">
    <location>
        <begin position="63"/>
        <end position="82"/>
    </location>
</feature>
<organism evidence="12">
    <name type="scientific">uncultured alpha proteobacterium EB080_L27A02</name>
    <dbReference type="NCBI Taxonomy" id="710796"/>
    <lineage>
        <taxon>Bacteria</taxon>
        <taxon>Pseudomonadati</taxon>
        <taxon>Pseudomonadota</taxon>
        <taxon>Alphaproteobacteria</taxon>
        <taxon>environmental samples</taxon>
    </lineage>
</organism>
<dbReference type="InterPro" id="IPR001872">
    <property type="entry name" value="Peptidase_A8"/>
</dbReference>
<dbReference type="AlphaFoldDB" id="E0Y126"/>
<comment type="subcellular location">
    <subcellularLocation>
        <location evidence="9">Cell membrane</location>
        <topology evidence="9">Multi-pass membrane protein</topology>
    </subcellularLocation>
</comment>
<comment type="catalytic activity">
    <reaction evidence="9 10">
        <text>Release of signal peptides from bacterial membrane prolipoproteins. Hydrolyzes -Xaa-Yaa-Zaa-|-(S,diacylglyceryl)Cys-, in which Xaa is hydrophobic (preferably Leu), and Yaa (Ala or Ser) and Zaa (Gly or Ala) have small, neutral side chains.</text>
        <dbReference type="EC" id="3.4.23.36"/>
    </reaction>
</comment>